<comment type="caution">
    <text evidence="3">The sequence shown here is derived from an EMBL/GenBank/DDBJ whole genome shotgun (WGS) entry which is preliminary data.</text>
</comment>
<dbReference type="PATRIC" id="fig|104336.4.peg.2677"/>
<keyword evidence="2" id="KW-0472">Membrane</keyword>
<keyword evidence="2" id="KW-0812">Transmembrane</keyword>
<dbReference type="Proteomes" id="UP000033572">
    <property type="component" value="Unassembled WGS sequence"/>
</dbReference>
<feature type="compositionally biased region" description="Pro residues" evidence="1">
    <location>
        <begin position="191"/>
        <end position="200"/>
    </location>
</feature>
<dbReference type="KEGG" id="mfol:DXT68_02475"/>
<organism evidence="3 4">
    <name type="scientific">Microbacterium foliorum</name>
    <dbReference type="NCBI Taxonomy" id="104336"/>
    <lineage>
        <taxon>Bacteria</taxon>
        <taxon>Bacillati</taxon>
        <taxon>Actinomycetota</taxon>
        <taxon>Actinomycetes</taxon>
        <taxon>Micrococcales</taxon>
        <taxon>Microbacteriaceae</taxon>
        <taxon>Microbacterium</taxon>
    </lineage>
</organism>
<reference evidence="3 4" key="1">
    <citation type="submission" date="2015-02" db="EMBL/GenBank/DDBJ databases">
        <title>Draft genome sequences of ten Microbacterium spp. with emphasis on heavy metal contaminated environments.</title>
        <authorList>
            <person name="Corretto E."/>
        </authorList>
    </citation>
    <scope>NUCLEOTIDE SEQUENCE [LARGE SCALE GENOMIC DNA]</scope>
    <source>
        <strain evidence="3 4">DSM 12966</strain>
    </source>
</reference>
<accession>A0A0F0KEK7</accession>
<protein>
    <submittedName>
        <fullName evidence="3">Uncharacterized protein</fullName>
    </submittedName>
</protein>
<keyword evidence="4" id="KW-1185">Reference proteome</keyword>
<feature type="compositionally biased region" description="Low complexity" evidence="1">
    <location>
        <begin position="24"/>
        <end position="43"/>
    </location>
</feature>
<dbReference type="RefSeq" id="WP_045254932.1">
    <property type="nucleotide sequence ID" value="NZ_CP031425.1"/>
</dbReference>
<gene>
    <name evidence="3" type="ORF">RN50_02632</name>
</gene>
<feature type="region of interest" description="Disordered" evidence="1">
    <location>
        <begin position="1"/>
        <end position="72"/>
    </location>
</feature>
<evidence type="ECO:0000313" key="4">
    <source>
        <dbReference type="Proteomes" id="UP000033572"/>
    </source>
</evidence>
<evidence type="ECO:0000313" key="3">
    <source>
        <dbReference type="EMBL" id="KJL19347.1"/>
    </source>
</evidence>
<keyword evidence="2" id="KW-1133">Transmembrane helix</keyword>
<sequence length="255" mass="26507">MVDHDDPVEETVMLTRRAHRSRRSAAAPIDPPAVEGAGAGPDADAADDAVDDRTIAVPRADPADGTVDDRTIAVPRERAQAVEDQTVVVARRRSAGDGPAPATGPEDLEDHTVVVDRTADAAAPTREPVEDAEDADDHTVAVGRALRPPASGPLTHHVGHDADAEDLDATIPAAPARRVEMEPLPAIYKPRPAPLRPSRPPKVEGGAAPTRVVDDEAASVSRAARRTSIRVLAALAAACVVSVCGLVALALVVFT</sequence>
<dbReference type="AlphaFoldDB" id="A0A0F0KEK7"/>
<feature type="region of interest" description="Disordered" evidence="1">
    <location>
        <begin position="182"/>
        <end position="208"/>
    </location>
</feature>
<name>A0A0F0KEK7_9MICO</name>
<evidence type="ECO:0000256" key="2">
    <source>
        <dbReference type="SAM" id="Phobius"/>
    </source>
</evidence>
<evidence type="ECO:0000256" key="1">
    <source>
        <dbReference type="SAM" id="MobiDB-lite"/>
    </source>
</evidence>
<proteinExistence type="predicted"/>
<dbReference type="EMBL" id="JYIU01000045">
    <property type="protein sequence ID" value="KJL19347.1"/>
    <property type="molecule type" value="Genomic_DNA"/>
</dbReference>
<dbReference type="GeneID" id="94443245"/>
<feature type="transmembrane region" description="Helical" evidence="2">
    <location>
        <begin position="231"/>
        <end position="254"/>
    </location>
</feature>